<feature type="region of interest" description="Disordered" evidence="12">
    <location>
        <begin position="881"/>
        <end position="915"/>
    </location>
</feature>
<dbReference type="OrthoDB" id="5600252at2759"/>
<evidence type="ECO:0000259" key="13">
    <source>
        <dbReference type="PROSITE" id="PS51192"/>
    </source>
</evidence>
<dbReference type="Pfam" id="PF00270">
    <property type="entry name" value="DEAD"/>
    <property type="match status" value="1"/>
</dbReference>
<dbReference type="EC" id="3.6.4.13" evidence="2"/>
<keyword evidence="16" id="KW-1185">Reference proteome</keyword>
<dbReference type="FunFam" id="3.40.50.300:FF:000819">
    <property type="entry name" value="ATP dependent RNA helicase, putative"/>
    <property type="match status" value="1"/>
</dbReference>
<dbReference type="InterPro" id="IPR007502">
    <property type="entry name" value="Helicase-assoc_dom"/>
</dbReference>
<dbReference type="EMBL" id="JAPEUY010000003">
    <property type="protein sequence ID" value="KAJ4375283.1"/>
    <property type="molecule type" value="Genomic_DNA"/>
</dbReference>
<evidence type="ECO:0000256" key="4">
    <source>
        <dbReference type="ARBA" id="ARBA00022640"/>
    </source>
</evidence>
<gene>
    <name evidence="15" type="ORF">N0V83_002369</name>
</gene>
<evidence type="ECO:0000256" key="10">
    <source>
        <dbReference type="ARBA" id="ARBA00022946"/>
    </source>
</evidence>
<feature type="compositionally biased region" description="Low complexity" evidence="12">
    <location>
        <begin position="266"/>
        <end position="284"/>
    </location>
</feature>
<reference evidence="15" key="1">
    <citation type="submission" date="2022-10" db="EMBL/GenBank/DDBJ databases">
        <title>Tapping the CABI collections for fungal endophytes: first genome assemblies for Collariella, Neodidymelliopsis, Ascochyta clinopodiicola, Didymella pomorum, Didymosphaeria variabile, Neocosmospora piperis and Neocucurbitaria cava.</title>
        <authorList>
            <person name="Hill R."/>
        </authorList>
    </citation>
    <scope>NUCLEOTIDE SEQUENCE</scope>
    <source>
        <strain evidence="15">IMI 356814</strain>
    </source>
</reference>
<organism evidence="15 16">
    <name type="scientific">Neocucurbitaria cava</name>
    <dbReference type="NCBI Taxonomy" id="798079"/>
    <lineage>
        <taxon>Eukaryota</taxon>
        <taxon>Fungi</taxon>
        <taxon>Dikarya</taxon>
        <taxon>Ascomycota</taxon>
        <taxon>Pezizomycotina</taxon>
        <taxon>Dothideomycetes</taxon>
        <taxon>Pleosporomycetidae</taxon>
        <taxon>Pleosporales</taxon>
        <taxon>Pleosporineae</taxon>
        <taxon>Cucurbitariaceae</taxon>
        <taxon>Neocucurbitaria</taxon>
    </lineage>
</organism>
<evidence type="ECO:0000256" key="9">
    <source>
        <dbReference type="ARBA" id="ARBA00022884"/>
    </source>
</evidence>
<evidence type="ECO:0000313" key="15">
    <source>
        <dbReference type="EMBL" id="KAJ4375283.1"/>
    </source>
</evidence>
<evidence type="ECO:0000256" key="6">
    <source>
        <dbReference type="ARBA" id="ARBA00022801"/>
    </source>
</evidence>
<dbReference type="Gene3D" id="1.20.120.1080">
    <property type="match status" value="1"/>
</dbReference>
<comment type="subcellular location">
    <subcellularLocation>
        <location evidence="1">Plastid</location>
        <location evidence="1">Chloroplast</location>
    </subcellularLocation>
</comment>
<feature type="region of interest" description="Disordered" evidence="12">
    <location>
        <begin position="326"/>
        <end position="347"/>
    </location>
</feature>
<dbReference type="SMART" id="SM00487">
    <property type="entry name" value="DEXDc"/>
    <property type="match status" value="1"/>
</dbReference>
<feature type="region of interest" description="Disordered" evidence="12">
    <location>
        <begin position="1"/>
        <end position="73"/>
    </location>
</feature>
<protein>
    <recommendedName>
        <fullName evidence="2">RNA helicase</fullName>
        <ecNumber evidence="2">3.6.4.13</ecNumber>
    </recommendedName>
</protein>
<feature type="compositionally biased region" description="Low complexity" evidence="12">
    <location>
        <begin position="42"/>
        <end position="59"/>
    </location>
</feature>
<feature type="domain" description="Helicase C-terminal" evidence="14">
    <location>
        <begin position="947"/>
        <end position="1111"/>
    </location>
</feature>
<feature type="region of interest" description="Disordered" evidence="12">
    <location>
        <begin position="382"/>
        <end position="404"/>
    </location>
</feature>
<keyword evidence="3" id="KW-0150">Chloroplast</keyword>
<dbReference type="SUPFAM" id="SSF52540">
    <property type="entry name" value="P-loop containing nucleoside triphosphate hydrolases"/>
    <property type="match status" value="1"/>
</dbReference>
<feature type="compositionally biased region" description="Polar residues" evidence="12">
    <location>
        <begin position="253"/>
        <end position="265"/>
    </location>
</feature>
<dbReference type="FunFam" id="1.20.120.1080:FF:000002">
    <property type="entry name" value="Putative ATP-dependent RNA helicase DHX36"/>
    <property type="match status" value="1"/>
</dbReference>
<dbReference type="InterPro" id="IPR027417">
    <property type="entry name" value="P-loop_NTPase"/>
</dbReference>
<keyword evidence="10" id="KW-0809">Transit peptide</keyword>
<feature type="domain" description="Helicase ATP-binding" evidence="13">
    <location>
        <begin position="688"/>
        <end position="859"/>
    </location>
</feature>
<dbReference type="GO" id="GO:0003724">
    <property type="term" value="F:RNA helicase activity"/>
    <property type="evidence" value="ECO:0007669"/>
    <property type="project" value="UniProtKB-EC"/>
</dbReference>
<comment type="catalytic activity">
    <reaction evidence="11">
        <text>ATP + H2O = ADP + phosphate + H(+)</text>
        <dbReference type="Rhea" id="RHEA:13065"/>
        <dbReference type="ChEBI" id="CHEBI:15377"/>
        <dbReference type="ChEBI" id="CHEBI:15378"/>
        <dbReference type="ChEBI" id="CHEBI:30616"/>
        <dbReference type="ChEBI" id="CHEBI:43474"/>
        <dbReference type="ChEBI" id="CHEBI:456216"/>
        <dbReference type="EC" id="3.6.4.13"/>
    </reaction>
</comment>
<dbReference type="FunFam" id="3.40.50.300:FF:000500">
    <property type="entry name" value="ATP-dependent RNA helicase DHX29"/>
    <property type="match status" value="1"/>
</dbReference>
<evidence type="ECO:0000256" key="3">
    <source>
        <dbReference type="ARBA" id="ARBA00022528"/>
    </source>
</evidence>
<dbReference type="CDD" id="cd18791">
    <property type="entry name" value="SF2_C_RHA"/>
    <property type="match status" value="1"/>
</dbReference>
<dbReference type="PROSITE" id="PS51192">
    <property type="entry name" value="HELICASE_ATP_BIND_1"/>
    <property type="match status" value="1"/>
</dbReference>
<feature type="region of interest" description="Disordered" evidence="12">
    <location>
        <begin position="231"/>
        <end position="290"/>
    </location>
</feature>
<evidence type="ECO:0000313" key="16">
    <source>
        <dbReference type="Proteomes" id="UP001140560"/>
    </source>
</evidence>
<dbReference type="InterPro" id="IPR001650">
    <property type="entry name" value="Helicase_C-like"/>
</dbReference>
<evidence type="ECO:0000256" key="11">
    <source>
        <dbReference type="ARBA" id="ARBA00047984"/>
    </source>
</evidence>
<accession>A0A9W8YG66</accession>
<dbReference type="GO" id="GO:0005524">
    <property type="term" value="F:ATP binding"/>
    <property type="evidence" value="ECO:0007669"/>
    <property type="project" value="UniProtKB-KW"/>
</dbReference>
<evidence type="ECO:0000256" key="5">
    <source>
        <dbReference type="ARBA" id="ARBA00022741"/>
    </source>
</evidence>
<feature type="compositionally biased region" description="Basic residues" evidence="12">
    <location>
        <begin position="328"/>
        <end position="337"/>
    </location>
</feature>
<dbReference type="SMART" id="SM00490">
    <property type="entry name" value="HELICc"/>
    <property type="match status" value="1"/>
</dbReference>
<evidence type="ECO:0000256" key="2">
    <source>
        <dbReference type="ARBA" id="ARBA00012552"/>
    </source>
</evidence>
<evidence type="ECO:0000256" key="12">
    <source>
        <dbReference type="SAM" id="MobiDB-lite"/>
    </source>
</evidence>
<dbReference type="PANTHER" id="PTHR18934:SF145">
    <property type="entry name" value="ATP-DEPENDENT RNA HELICASE DHX57-RELATED"/>
    <property type="match status" value="1"/>
</dbReference>
<dbReference type="CDD" id="cd17917">
    <property type="entry name" value="DEXHc_RHA-like"/>
    <property type="match status" value="1"/>
</dbReference>
<keyword evidence="7" id="KW-0347">Helicase</keyword>
<dbReference type="Gene3D" id="3.40.50.300">
    <property type="entry name" value="P-loop containing nucleotide triphosphate hydrolases"/>
    <property type="match status" value="2"/>
</dbReference>
<feature type="compositionally biased region" description="Polar residues" evidence="12">
    <location>
        <begin position="382"/>
        <end position="399"/>
    </location>
</feature>
<dbReference type="Pfam" id="PF00271">
    <property type="entry name" value="Helicase_C"/>
    <property type="match status" value="1"/>
</dbReference>
<dbReference type="PROSITE" id="PS51194">
    <property type="entry name" value="HELICASE_CTER"/>
    <property type="match status" value="1"/>
</dbReference>
<keyword evidence="9" id="KW-0694">RNA-binding</keyword>
<dbReference type="GO" id="GO:0016787">
    <property type="term" value="F:hydrolase activity"/>
    <property type="evidence" value="ECO:0007669"/>
    <property type="project" value="UniProtKB-KW"/>
</dbReference>
<evidence type="ECO:0000256" key="8">
    <source>
        <dbReference type="ARBA" id="ARBA00022840"/>
    </source>
</evidence>
<dbReference type="GO" id="GO:0003723">
    <property type="term" value="F:RNA binding"/>
    <property type="evidence" value="ECO:0007669"/>
    <property type="project" value="UniProtKB-KW"/>
</dbReference>
<keyword evidence="8" id="KW-0067">ATP-binding</keyword>
<keyword evidence="4" id="KW-0934">Plastid</keyword>
<keyword evidence="6" id="KW-0378">Hydrolase</keyword>
<keyword evidence="5" id="KW-0547">Nucleotide-binding</keyword>
<dbReference type="Proteomes" id="UP001140560">
    <property type="component" value="Unassembled WGS sequence"/>
</dbReference>
<evidence type="ECO:0000259" key="14">
    <source>
        <dbReference type="PROSITE" id="PS51194"/>
    </source>
</evidence>
<evidence type="ECO:0000256" key="7">
    <source>
        <dbReference type="ARBA" id="ARBA00022806"/>
    </source>
</evidence>
<proteinExistence type="predicted"/>
<dbReference type="Pfam" id="PF21010">
    <property type="entry name" value="HA2_C"/>
    <property type="match status" value="1"/>
</dbReference>
<dbReference type="SMART" id="SM00847">
    <property type="entry name" value="HA2"/>
    <property type="match status" value="1"/>
</dbReference>
<name>A0A9W8YG66_9PLEO</name>
<dbReference type="PANTHER" id="PTHR18934">
    <property type="entry name" value="ATP-DEPENDENT RNA HELICASE"/>
    <property type="match status" value="1"/>
</dbReference>
<dbReference type="InterPro" id="IPR014001">
    <property type="entry name" value="Helicase_ATP-bd"/>
</dbReference>
<evidence type="ECO:0000256" key="1">
    <source>
        <dbReference type="ARBA" id="ARBA00004229"/>
    </source>
</evidence>
<comment type="caution">
    <text evidence="15">The sequence shown here is derived from an EMBL/GenBank/DDBJ whole genome shotgun (WGS) entry which is preliminary data.</text>
</comment>
<dbReference type="InterPro" id="IPR011545">
    <property type="entry name" value="DEAD/DEAH_box_helicase_dom"/>
</dbReference>
<sequence length="1480" mass="164568">MAKKKKPAGNPARGFATTSIASKPKQEKPAGDVPVKEVAQVSSKESAAAPEPANQAPQQVKGPQQEAVQTPEELEAQLERDELQLLVEKHAPKVRREAHRHVTRFQTDRRVLRGQSHAMTVHDWLPGEILDSIISLAQAESNDSNRRQGHQPLLKTLTEEDAFSKLWTLDLTLRDLGFSHDNIQPVLRWLCANAAGIDTSGSIWGLQEALEWLALDQCEGHSFSYEETNTKRTAIDTPDSSRPVTPVPETTTKEAFTSENHVSRASKTPTSEVSSSSILTPADSDTSDVHVSDLDSDLELDDLIPAYLKIKSKLYEIDPQLIEATSRKQTRGAKSKKPATLPNQSPAVRKLLSQLQKLSSDALFDEYEAEVQWPAKRNQIAQSQAAKRSQKETQQSATVKPQDVPDVPIVSAALEPVLAADSTDALGSDDDADLLGDMFSAIPVQELTKQAAPTETDAENVVLRDFGKVSGMTPRKVLEEAVRSRDSGARLTYQMVSPTTYSCRHSLIITWSKDHEIDYDEDINGVTCSVHNRQVKLEATTVATTSIEQSEHYISTATLFSISAASTKEEKVYLRLPSNWRELYREFLEHRRTRLDAADRDAIKHYRSIIQDQVETEESDGVVLTSRFKMRNQAATGSSASNSGYSTPVRQLEGLRELWAQKASTPSYQHMLVGRANLPVYGFRESILSTVDKNQVTIICGETGCGKSTQIPSFILEHELLEGKPCKVFCTEPRRISAISLAQRVSEELGEAPRDLGTPRSLVGYAIRLESKTSSQTRLVYATVGVVLRMLESSGGLQEVTHLVIDEVHERSIDTDFLLIILRSLMERRPELKVILMSATVDAARFSTYLNNAPILNVPGRTFPVQTRYLEDAIELTHYDGATGAPKNANTSDNDDDDEITTDKSGIPSKLPGYSPSTRDVLSQYNEYAIDYDLIVRLIESVAYDPQLSRFSHAVLVFLPGIAEIRQINDILAGHPSFNANWVIYPLHSTISSEDQQAAFVIPPPGVRKIVLATNIAETGVTIPDITCVIDTGKHKEMRFDERRQLSRLTQSFISRANAKQRRGRAGRVQEGLAFHLFTKYRHDNLMSEQQTPEMLRLSLQDLVMRTKICKLGDIEATLAQALDPPSSRNIRRAIDALIEVDALTLGEDLTPLGRQIAKLPLDAHLGKLVLLATTFACVDVAITIAAILSSKSPFLTPFGAKQRADIARLAFKKGDSDLLTTYNAYKAWRGVCTTPGRSEMQFCHKNFLSPQNLGNIEDLKAQLLSSLVEAGFVQLSPEERRALSRYRSASRHRAFVEVPAQFDIHSDNDILVNSVIATAFYPKILTREGKGWRNISNNQTVSLAPTSVNKGSSSTTAKFLSYYHIMQSSNKFYNAHSTSVAYPLPMVLMVAADMDFKLHAGVISLPGNVLRFAVRDWRAAVALKVLRRRVKEILASSWKNPARQMSEREKEWLGLFYKIFQDKFEKEERIRERAGGKGK</sequence>